<dbReference type="Proteomes" id="UP000663855">
    <property type="component" value="Unassembled WGS sequence"/>
</dbReference>
<dbReference type="EMBL" id="CAJNOV010009043">
    <property type="protein sequence ID" value="CAF1348766.1"/>
    <property type="molecule type" value="Genomic_DNA"/>
</dbReference>
<name>A0A815H8M9_9BILA</name>
<accession>A0A815H8M9</accession>
<dbReference type="InterPro" id="IPR002213">
    <property type="entry name" value="UDP_glucos_trans"/>
</dbReference>
<evidence type="ECO:0000256" key="3">
    <source>
        <dbReference type="ARBA" id="ARBA00022679"/>
    </source>
</evidence>
<evidence type="ECO:0000256" key="5">
    <source>
        <dbReference type="SAM" id="SignalP"/>
    </source>
</evidence>
<protein>
    <recommendedName>
        <fullName evidence="9">UDP-glucuronosyltransferase</fullName>
    </recommendedName>
</protein>
<keyword evidence="5" id="KW-0732">Signal</keyword>
<dbReference type="GO" id="GO:0008194">
    <property type="term" value="F:UDP-glycosyltransferase activity"/>
    <property type="evidence" value="ECO:0007669"/>
    <property type="project" value="InterPro"/>
</dbReference>
<reference evidence="6" key="1">
    <citation type="submission" date="2021-02" db="EMBL/GenBank/DDBJ databases">
        <authorList>
            <person name="Nowell W R."/>
        </authorList>
    </citation>
    <scope>NUCLEOTIDE SEQUENCE</scope>
</reference>
<gene>
    <name evidence="7" type="ORF">BYL167_LOCUS9176</name>
    <name evidence="6" type="ORF">CJN711_LOCUS19311</name>
</gene>
<evidence type="ECO:0000256" key="2">
    <source>
        <dbReference type="ARBA" id="ARBA00022676"/>
    </source>
</evidence>
<dbReference type="EMBL" id="CAJOBH010002602">
    <property type="protein sequence ID" value="CAF3914729.1"/>
    <property type="molecule type" value="Genomic_DNA"/>
</dbReference>
<keyword evidence="4" id="KW-0812">Transmembrane</keyword>
<dbReference type="Gene3D" id="3.40.50.2000">
    <property type="entry name" value="Glycogen Phosphorylase B"/>
    <property type="match status" value="2"/>
</dbReference>
<dbReference type="PANTHER" id="PTHR48043:SF145">
    <property type="entry name" value="FI06409P-RELATED"/>
    <property type="match status" value="1"/>
</dbReference>
<evidence type="ECO:0000313" key="8">
    <source>
        <dbReference type="Proteomes" id="UP000663855"/>
    </source>
</evidence>
<evidence type="ECO:0000313" key="7">
    <source>
        <dbReference type="EMBL" id="CAF3914729.1"/>
    </source>
</evidence>
<evidence type="ECO:0000256" key="1">
    <source>
        <dbReference type="ARBA" id="ARBA00009995"/>
    </source>
</evidence>
<dbReference type="PANTHER" id="PTHR48043">
    <property type="entry name" value="EG:EG0003.4 PROTEIN-RELATED"/>
    <property type="match status" value="1"/>
</dbReference>
<dbReference type="AlphaFoldDB" id="A0A815H8M9"/>
<evidence type="ECO:0000313" key="6">
    <source>
        <dbReference type="EMBL" id="CAF1348766.1"/>
    </source>
</evidence>
<feature type="transmembrane region" description="Helical" evidence="4">
    <location>
        <begin position="514"/>
        <end position="535"/>
    </location>
</feature>
<keyword evidence="3" id="KW-0808">Transferase</keyword>
<comment type="similarity">
    <text evidence="1">Belongs to the UDP-glycosyltransferase family.</text>
</comment>
<feature type="chain" id="PRO_5036227656" description="UDP-glucuronosyltransferase" evidence="5">
    <location>
        <begin position="20"/>
        <end position="547"/>
    </location>
</feature>
<dbReference type="SUPFAM" id="SSF53756">
    <property type="entry name" value="UDP-Glycosyltransferase/glycogen phosphorylase"/>
    <property type="match status" value="1"/>
</dbReference>
<comment type="caution">
    <text evidence="6">The sequence shown here is derived from an EMBL/GenBank/DDBJ whole genome shotgun (WGS) entry which is preliminary data.</text>
</comment>
<evidence type="ECO:0008006" key="9">
    <source>
        <dbReference type="Google" id="ProtNLM"/>
    </source>
</evidence>
<keyword evidence="4" id="KW-1133">Transmembrane helix</keyword>
<proteinExistence type="inferred from homology"/>
<dbReference type="Pfam" id="PF00201">
    <property type="entry name" value="UDPGT"/>
    <property type="match status" value="1"/>
</dbReference>
<keyword evidence="4" id="KW-0472">Membrane</keyword>
<dbReference type="InterPro" id="IPR050271">
    <property type="entry name" value="UDP-glycosyltransferase"/>
</dbReference>
<dbReference type="CDD" id="cd03784">
    <property type="entry name" value="GT1_Gtf-like"/>
    <property type="match status" value="1"/>
</dbReference>
<keyword evidence="2" id="KW-0328">Glycosyltransferase</keyword>
<dbReference type="Proteomes" id="UP000681967">
    <property type="component" value="Unassembled WGS sequence"/>
</dbReference>
<feature type="signal peptide" evidence="5">
    <location>
        <begin position="1"/>
        <end position="19"/>
    </location>
</feature>
<sequence length="547" mass="62745">MSSLWLYCITLLFVTRSSSLNILFVSDGAAGHVTTVYELAKNMKNHNVTFFTQQLAKSYVNFETSATFHLIYSNDSTEAAINEKKLEQELIGVYVNYSFIDSIFYSTPSALPYVIQFLNKTIDILMKQRFDVIVINGLLMWGPILCDAIKTPCVIQSPVSIPNILNLNLPNYFSLLTPTDMTKATSRLFNAIFTFRLAFSSFFKSLPLFYKVFHALPRVPGPFYHSFTLKNLLLLKSKNLHLISMPSTFYVSTTEDPYTKYLGAFIDETEVNLTDDDLTHWLQSKKINSVIFAAFGSTSLIPHDRMLSLIIGIATFLIEVPDSSILLALRNVNYDTYESVLKTIDNDQIRYIFDSVERVKVERGFVPQKWILQQHSVKIFLSHCGMGSIMEAFYYEKTVLCMPFNMDQFSNAVTVVYRGVGLSLFVPNLSPLESLITPYDYRHYAFTSRDVQEKLSKLWLIAIYQQAVKQLSVEMKHAGGVKKAVELIEFFVEMNGTFDHFIPFEATLPFYQRYLLDLFVIFVLLPGMIILFVLVKYCQRQSKQKIE</sequence>
<organism evidence="6 8">
    <name type="scientific">Rotaria magnacalcarata</name>
    <dbReference type="NCBI Taxonomy" id="392030"/>
    <lineage>
        <taxon>Eukaryota</taxon>
        <taxon>Metazoa</taxon>
        <taxon>Spiralia</taxon>
        <taxon>Gnathifera</taxon>
        <taxon>Rotifera</taxon>
        <taxon>Eurotatoria</taxon>
        <taxon>Bdelloidea</taxon>
        <taxon>Philodinida</taxon>
        <taxon>Philodinidae</taxon>
        <taxon>Rotaria</taxon>
    </lineage>
</organism>
<evidence type="ECO:0000256" key="4">
    <source>
        <dbReference type="SAM" id="Phobius"/>
    </source>
</evidence>